<dbReference type="eggNOG" id="KOG1603">
    <property type="taxonomic scope" value="Eukaryota"/>
</dbReference>
<keyword evidence="5" id="KW-1185">Reference proteome</keyword>
<reference evidence="4 5" key="1">
    <citation type="journal article" date="2011" name="Science">
        <title>The Selaginella genome identifies genetic changes associated with the evolution of vascular plants.</title>
        <authorList>
            <person name="Banks J.A."/>
            <person name="Nishiyama T."/>
            <person name="Hasebe M."/>
            <person name="Bowman J.L."/>
            <person name="Gribskov M."/>
            <person name="dePamphilis C."/>
            <person name="Albert V.A."/>
            <person name="Aono N."/>
            <person name="Aoyama T."/>
            <person name="Ambrose B.A."/>
            <person name="Ashton N.W."/>
            <person name="Axtell M.J."/>
            <person name="Barker E."/>
            <person name="Barker M.S."/>
            <person name="Bennetzen J.L."/>
            <person name="Bonawitz N.D."/>
            <person name="Chapple C."/>
            <person name="Cheng C."/>
            <person name="Correa L.G."/>
            <person name="Dacre M."/>
            <person name="DeBarry J."/>
            <person name="Dreyer I."/>
            <person name="Elias M."/>
            <person name="Engstrom E.M."/>
            <person name="Estelle M."/>
            <person name="Feng L."/>
            <person name="Finet C."/>
            <person name="Floyd S.K."/>
            <person name="Frommer W.B."/>
            <person name="Fujita T."/>
            <person name="Gramzow L."/>
            <person name="Gutensohn M."/>
            <person name="Harholt J."/>
            <person name="Hattori M."/>
            <person name="Heyl A."/>
            <person name="Hirai T."/>
            <person name="Hiwatashi Y."/>
            <person name="Ishikawa M."/>
            <person name="Iwata M."/>
            <person name="Karol K.G."/>
            <person name="Koehler B."/>
            <person name="Kolukisaoglu U."/>
            <person name="Kubo M."/>
            <person name="Kurata T."/>
            <person name="Lalonde S."/>
            <person name="Li K."/>
            <person name="Li Y."/>
            <person name="Litt A."/>
            <person name="Lyons E."/>
            <person name="Manning G."/>
            <person name="Maruyama T."/>
            <person name="Michael T.P."/>
            <person name="Mikami K."/>
            <person name="Miyazaki S."/>
            <person name="Morinaga S."/>
            <person name="Murata T."/>
            <person name="Mueller-Roeber B."/>
            <person name="Nelson D.R."/>
            <person name="Obara M."/>
            <person name="Oguri Y."/>
            <person name="Olmstead R.G."/>
            <person name="Onodera N."/>
            <person name="Petersen B.L."/>
            <person name="Pils B."/>
            <person name="Prigge M."/>
            <person name="Rensing S.A."/>
            <person name="Riano-Pachon D.M."/>
            <person name="Roberts A.W."/>
            <person name="Sato Y."/>
            <person name="Scheller H.V."/>
            <person name="Schulz B."/>
            <person name="Schulz C."/>
            <person name="Shakirov E.V."/>
            <person name="Shibagaki N."/>
            <person name="Shinohara N."/>
            <person name="Shippen D.E."/>
            <person name="Soerensen I."/>
            <person name="Sotooka R."/>
            <person name="Sugimoto N."/>
            <person name="Sugita M."/>
            <person name="Sumikawa N."/>
            <person name="Tanurdzic M."/>
            <person name="Theissen G."/>
            <person name="Ulvskov P."/>
            <person name="Wakazuki S."/>
            <person name="Weng J.K."/>
            <person name="Willats W.W."/>
            <person name="Wipf D."/>
            <person name="Wolf P.G."/>
            <person name="Yang L."/>
            <person name="Zimmer A.D."/>
            <person name="Zhu Q."/>
            <person name="Mitros T."/>
            <person name="Hellsten U."/>
            <person name="Loque D."/>
            <person name="Otillar R."/>
            <person name="Salamov A."/>
            <person name="Schmutz J."/>
            <person name="Shapiro H."/>
            <person name="Lindquist E."/>
            <person name="Lucas S."/>
            <person name="Rokhsar D."/>
            <person name="Grigoriev I.V."/>
        </authorList>
    </citation>
    <scope>NUCLEOTIDE SEQUENCE [LARGE SCALE GENOMIC DNA]</scope>
</reference>
<dbReference type="PROSITE" id="PS50846">
    <property type="entry name" value="HMA_2"/>
    <property type="match status" value="1"/>
</dbReference>
<dbReference type="PANTHER" id="PTHR22814">
    <property type="entry name" value="COPPER TRANSPORT PROTEIN ATOX1-RELATED"/>
    <property type="match status" value="1"/>
</dbReference>
<dbReference type="AlphaFoldDB" id="D8RWS9"/>
<dbReference type="GO" id="GO:0046872">
    <property type="term" value="F:metal ion binding"/>
    <property type="evidence" value="ECO:0007669"/>
    <property type="project" value="UniProtKB-KW"/>
</dbReference>
<accession>D8RWS9</accession>
<dbReference type="Gramene" id="EFJ23144">
    <property type="protein sequence ID" value="EFJ23144"/>
    <property type="gene ID" value="SELMODRAFT_442871"/>
</dbReference>
<name>D8RWS9_SELML</name>
<dbReference type="CDD" id="cd00371">
    <property type="entry name" value="HMA"/>
    <property type="match status" value="1"/>
</dbReference>
<evidence type="ECO:0000259" key="3">
    <source>
        <dbReference type="PROSITE" id="PS50846"/>
    </source>
</evidence>
<dbReference type="EMBL" id="GL377593">
    <property type="protein sequence ID" value="EFJ23144.1"/>
    <property type="molecule type" value="Genomic_DNA"/>
</dbReference>
<dbReference type="InterPro" id="IPR036163">
    <property type="entry name" value="HMA_dom_sf"/>
</dbReference>
<organism evidence="5">
    <name type="scientific">Selaginella moellendorffii</name>
    <name type="common">Spikemoss</name>
    <dbReference type="NCBI Taxonomy" id="88036"/>
    <lineage>
        <taxon>Eukaryota</taxon>
        <taxon>Viridiplantae</taxon>
        <taxon>Streptophyta</taxon>
        <taxon>Embryophyta</taxon>
        <taxon>Tracheophyta</taxon>
        <taxon>Lycopodiopsida</taxon>
        <taxon>Selaginellales</taxon>
        <taxon>Selaginellaceae</taxon>
        <taxon>Selaginella</taxon>
    </lineage>
</organism>
<dbReference type="Gene3D" id="3.30.70.100">
    <property type="match status" value="1"/>
</dbReference>
<dbReference type="OrthoDB" id="689350at2759"/>
<proteinExistence type="predicted"/>
<evidence type="ECO:0000256" key="2">
    <source>
        <dbReference type="SAM" id="MobiDB-lite"/>
    </source>
</evidence>
<dbReference type="PANTHER" id="PTHR22814:SF336">
    <property type="entry name" value="HEAVY METAL-ASSOCIATED ISOPRENYLATED PLANT PROTEIN 23"/>
    <property type="match status" value="1"/>
</dbReference>
<dbReference type="Proteomes" id="UP000001514">
    <property type="component" value="Unassembled WGS sequence"/>
</dbReference>
<feature type="domain" description="HMA" evidence="3">
    <location>
        <begin position="131"/>
        <end position="194"/>
    </location>
</feature>
<dbReference type="InterPro" id="IPR006121">
    <property type="entry name" value="HMA_dom"/>
</dbReference>
<sequence length="277" mass="30375">MYKSSGKKSKGSPKSYFSDVSYSDEELEEYDSSSLQSPDYYSTGNNKGSYYSSHQPGHAQNHSRHGKSGKNYYSPAAVAVAAAAAANNGKSVYYSTPKSSDYYRNTNNLYSLHGKHNKGGKVEPAYKMNKYQTIVLKVQIHCDACIRKVKKAIADIDGVDSISVDQKQKKVSVTGYIDPKKVLKKVSKTGKSVELVGSKDSSGISHMGGGNSNNSKPALIIADHHVATTKPYTIQVDKRSQQNTAHMAPYIHRVTPQVRSDMDYMFSDDNANSCSIM</sequence>
<protein>
    <recommendedName>
        <fullName evidence="3">HMA domain-containing protein</fullName>
    </recommendedName>
</protein>
<evidence type="ECO:0000256" key="1">
    <source>
        <dbReference type="ARBA" id="ARBA00022723"/>
    </source>
</evidence>
<evidence type="ECO:0000313" key="5">
    <source>
        <dbReference type="Proteomes" id="UP000001514"/>
    </source>
</evidence>
<dbReference type="SUPFAM" id="SSF55008">
    <property type="entry name" value="HMA, heavy metal-associated domain"/>
    <property type="match status" value="1"/>
</dbReference>
<feature type="compositionally biased region" description="Polar residues" evidence="2">
    <location>
        <begin position="36"/>
        <end position="60"/>
    </location>
</feature>
<dbReference type="KEGG" id="smo:SELMODRAFT_442871"/>
<dbReference type="InParanoid" id="D8RWS9"/>
<evidence type="ECO:0000313" key="4">
    <source>
        <dbReference type="EMBL" id="EFJ23144.1"/>
    </source>
</evidence>
<gene>
    <name evidence="4" type="ORF">SELMODRAFT_442871</name>
</gene>
<dbReference type="STRING" id="88036.D8RWS9"/>
<dbReference type="Pfam" id="PF00403">
    <property type="entry name" value="HMA"/>
    <property type="match status" value="1"/>
</dbReference>
<keyword evidence="1" id="KW-0479">Metal-binding</keyword>
<dbReference type="HOGENOM" id="CLU_1006103_0_0_1"/>
<feature type="region of interest" description="Disordered" evidence="2">
    <location>
        <begin position="27"/>
        <end position="70"/>
    </location>
</feature>